<feature type="coiled-coil region" evidence="1">
    <location>
        <begin position="547"/>
        <end position="578"/>
    </location>
</feature>
<dbReference type="EMBL" id="JAAIUW010000005">
    <property type="protein sequence ID" value="KAF7829900.1"/>
    <property type="molecule type" value="Genomic_DNA"/>
</dbReference>
<feature type="compositionally biased region" description="Basic and acidic residues" evidence="2">
    <location>
        <begin position="241"/>
        <end position="251"/>
    </location>
</feature>
<gene>
    <name evidence="4" type="ORF">G2W53_012233</name>
</gene>
<keyword evidence="5" id="KW-1185">Reference proteome</keyword>
<dbReference type="Pfam" id="PF10358">
    <property type="entry name" value="NT-C2"/>
    <property type="match status" value="1"/>
</dbReference>
<organism evidence="4 5">
    <name type="scientific">Senna tora</name>
    <dbReference type="NCBI Taxonomy" id="362788"/>
    <lineage>
        <taxon>Eukaryota</taxon>
        <taxon>Viridiplantae</taxon>
        <taxon>Streptophyta</taxon>
        <taxon>Embryophyta</taxon>
        <taxon>Tracheophyta</taxon>
        <taxon>Spermatophyta</taxon>
        <taxon>Magnoliopsida</taxon>
        <taxon>eudicotyledons</taxon>
        <taxon>Gunneridae</taxon>
        <taxon>Pentapetalae</taxon>
        <taxon>rosids</taxon>
        <taxon>fabids</taxon>
        <taxon>Fabales</taxon>
        <taxon>Fabaceae</taxon>
        <taxon>Caesalpinioideae</taxon>
        <taxon>Cassia clade</taxon>
        <taxon>Senna</taxon>
    </lineage>
</organism>
<feature type="coiled-coil region" evidence="1">
    <location>
        <begin position="1520"/>
        <end position="1582"/>
    </location>
</feature>
<feature type="coiled-coil region" evidence="1">
    <location>
        <begin position="1148"/>
        <end position="1202"/>
    </location>
</feature>
<sequence>MSRITKWKIEKTKVKVVFRLQFHATHIPQSWDKLFISFIPSDSGKATAKTTKANVRNGACKWADPIYETTRLLQDIKTRQYDEKLYKLVVGMGSSRSSILGEANINLADFVDALKPTAIALPVNGCEAGTTLHVTVQLLTSKTGFREFEQQRELRERGLQTTSDQGTHDDPIDSKESSPDQNVNNHIIKASGRVKFKKESKDLPCVSSLEGEAGMNEEYADSAVGLDGSSTTSESIYAEKHDLSSTHEVESLKSTASADLGGLSLNQSPQPEKRDASDPSRGSDRVQGWRVDYTASSDVAAASEDTSKLKGNLEAIESSILGLKVEVCSLQNHADEIGVETLKFSEQLAAEISSGEELAKEVAALKSECSKFKDDFEQLKSSKLSFAYTMSEPTEADEHKLFQKSQLKWSKGLMLIEDKLREIQKKVSMGYHERNSRFLDADLEALVEVLHDLKQDYPEAISGINVAHGRESKELASHKGEQFLAGTGSESDLFQPEGMVEYISIPGLVSQESDSIDPTLEMKGKFFELLRELDESKTERDGLVRKMDQMECYYEALVQELEQNQRQMMGELQNLRNEHSACLYTISSSKTEIERMHLNMKEQIIKFDEDKRILNSLNNELERRAVSAEAALKRARLNYSIAVGQLQKDLELLSSQVLSMYETNENLIKQAFSDPSLPIHESCPETLNLKNLEEGLTSSQLLCRNENSSLNKQHLGQDFLLKDLKQSLHLQEGLYKQVEEEVCEMHFVNIYLEVFSKALQETLLEASVDIQLMKGNIDQLSQQLQLTTESKDLLMLRLQNAMDDIHSLNEYKASCTARSNDIAHQKEILEANFQSLAHENHLLTQKIIELEAHLTEYRSFENKYAACNAENIELKNLVKKESLANDHLREEISILQEELKAIRTEFDELASLKNNLQSVVGSTSFKLLELIASIKYSNLSLCSTPVCQDLDSKDLDGLLLQLEQLQQSACDRILQLIEEKKVLVNEEHMAQISLNAAKSDLVVLKQKFENELQEMVSNLSVSSALLQKLQLEFEVVVNTLRAGSDVEEIHSQHHKELLSDFDHLEAELQQLNTRNQDLAQEILRLDNLSGDLDVCKLSLAAITEEKEALEVSLQKKTEESAMISSEIIILNESLHSLHGELHAEKTLREKLEKTVTDLTSMLNEKQCQLMDFDLNKKELIQLKEMVAELESEKSRVSQLLLETDERLKDVSRESCSFNFLETQLSELHDFSIATDVIMIFTRAQFGGHIEELVEKLHSTYRQLEVLHKKNLDVESELNGFLSRESTYIEENTRLMITLNVLKSELESHTALSRALVDQNSAMSAELKEYKSRVENVNDLSCEQKTQCTLEVERLENLLASCREEIEGLIFSKEEVEIKCVVFQSKLDELKSAMMSLKQSDDELMRLQNQCNELTKRLSEQVLKTEEFKNLSIHLKELKDKADAECHNARDRRGHEGPPVAVQESLRIAFIKEQYETKLQELKQQLSLSKKHGEEMLWKLQDAIDDIEKRKKSEASHIKRNEELGIRILDLEAELQAVLSEKRNLLNAYDLVKAEKECSMISLECCKQEKQELEASLLKCNEDKSKIAIELTLTKELIENSGSHLNVLKEGNNGLQKVTSPSDEPIEEKLQTRNSISDIPTVGTEIIDKVPGDHSSMDYSFSNSLNPKEVKSTFAACSQELESSPTPINTQSEEALTYRGINGYQTVGTGENLQLSEQKHTGLSESLRSSLDHLNNELERMKNENLLPSVDDHNFEARFPGLQRELMQLHEANQELGNIFPVFNEISVSGNALERVLALEMELAEALQTKKKSSIQFQSSFLKQHSDEEAIFRSFRDINELIKDMLEIKARHVAVETELREMHDRYSQLSLDFAEVEGERQKLLMTLKNTRTPKRASFGDHSL</sequence>
<dbReference type="PANTHER" id="PTHR34452:SF1">
    <property type="entry name" value="SPORULATION-SPECIFIC PROTEIN"/>
    <property type="match status" value="1"/>
</dbReference>
<feature type="domain" description="C2 NT-type" evidence="3">
    <location>
        <begin position="6"/>
        <end position="140"/>
    </location>
</feature>
<keyword evidence="1" id="KW-0175">Coiled coil</keyword>
<dbReference type="PROSITE" id="PS51840">
    <property type="entry name" value="C2_NT"/>
    <property type="match status" value="1"/>
</dbReference>
<feature type="coiled-coil region" evidence="1">
    <location>
        <begin position="611"/>
        <end position="638"/>
    </location>
</feature>
<evidence type="ECO:0000256" key="1">
    <source>
        <dbReference type="SAM" id="Coils"/>
    </source>
</evidence>
<evidence type="ECO:0000313" key="5">
    <source>
        <dbReference type="Proteomes" id="UP000634136"/>
    </source>
</evidence>
<name>A0A834U145_9FABA</name>
<reference evidence="4" key="1">
    <citation type="submission" date="2020-09" db="EMBL/GenBank/DDBJ databases">
        <title>Genome-Enabled Discovery of Anthraquinone Biosynthesis in Senna tora.</title>
        <authorList>
            <person name="Kang S.-H."/>
            <person name="Pandey R.P."/>
            <person name="Lee C.-M."/>
            <person name="Sim J.-S."/>
            <person name="Jeong J.-T."/>
            <person name="Choi B.-S."/>
            <person name="Jung M."/>
            <person name="Ginzburg D."/>
            <person name="Zhao K."/>
            <person name="Won S.Y."/>
            <person name="Oh T.-J."/>
            <person name="Yu Y."/>
            <person name="Kim N.-H."/>
            <person name="Lee O.R."/>
            <person name="Lee T.-H."/>
            <person name="Bashyal P."/>
            <person name="Kim T.-S."/>
            <person name="Lee W.-H."/>
            <person name="Kawkins C."/>
            <person name="Kim C.-K."/>
            <person name="Kim J.S."/>
            <person name="Ahn B.O."/>
            <person name="Rhee S.Y."/>
            <person name="Sohng J.K."/>
        </authorList>
    </citation>
    <scope>NUCLEOTIDE SEQUENCE</scope>
    <source>
        <tissue evidence="4">Leaf</tissue>
    </source>
</reference>
<dbReference type="PANTHER" id="PTHR34452">
    <property type="entry name" value="MYOSIN HEAVY CHAIN-RELATED PROTEIN"/>
    <property type="match status" value="1"/>
</dbReference>
<dbReference type="InterPro" id="IPR019448">
    <property type="entry name" value="NT-C2"/>
</dbReference>
<comment type="caution">
    <text evidence="4">The sequence shown here is derived from an EMBL/GenBank/DDBJ whole genome shotgun (WGS) entry which is preliminary data.</text>
</comment>
<dbReference type="OrthoDB" id="2018427at2759"/>
<evidence type="ECO:0000259" key="3">
    <source>
        <dbReference type="PROSITE" id="PS51840"/>
    </source>
</evidence>
<feature type="coiled-coil region" evidence="1">
    <location>
        <begin position="878"/>
        <end position="912"/>
    </location>
</feature>
<dbReference type="Proteomes" id="UP000634136">
    <property type="component" value="Unassembled WGS sequence"/>
</dbReference>
<evidence type="ECO:0000313" key="4">
    <source>
        <dbReference type="EMBL" id="KAF7829900.1"/>
    </source>
</evidence>
<feature type="compositionally biased region" description="Basic and acidic residues" evidence="2">
    <location>
        <begin position="166"/>
        <end position="178"/>
    </location>
</feature>
<feature type="compositionally biased region" description="Basic and acidic residues" evidence="2">
    <location>
        <begin position="271"/>
        <end position="284"/>
    </location>
</feature>
<feature type="region of interest" description="Disordered" evidence="2">
    <location>
        <begin position="154"/>
        <end position="185"/>
    </location>
</feature>
<feature type="coiled-coil region" evidence="1">
    <location>
        <begin position="1054"/>
        <end position="1119"/>
    </location>
</feature>
<evidence type="ECO:0000256" key="2">
    <source>
        <dbReference type="SAM" id="MobiDB-lite"/>
    </source>
</evidence>
<accession>A0A834U145</accession>
<protein>
    <submittedName>
        <fullName evidence="4">Restin-like protein</fullName>
    </submittedName>
</protein>
<proteinExistence type="predicted"/>
<feature type="coiled-coil region" evidence="1">
    <location>
        <begin position="1389"/>
        <end position="1423"/>
    </location>
</feature>
<feature type="region of interest" description="Disordered" evidence="2">
    <location>
        <begin position="241"/>
        <end position="289"/>
    </location>
</feature>
<feature type="coiled-coil region" evidence="1">
    <location>
        <begin position="1319"/>
        <end position="1364"/>
    </location>
</feature>